<evidence type="ECO:0000259" key="2">
    <source>
        <dbReference type="PROSITE" id="PS50181"/>
    </source>
</evidence>
<accession>A0A803KZX4</accession>
<reference evidence="3" key="2">
    <citation type="submission" date="2021-03" db="UniProtKB">
        <authorList>
            <consortium name="EnsemblPlants"/>
        </authorList>
    </citation>
    <scope>IDENTIFICATION</scope>
</reference>
<dbReference type="AlphaFoldDB" id="A0A803KZX4"/>
<reference evidence="3" key="1">
    <citation type="journal article" date="2017" name="Nature">
        <title>The genome of Chenopodium quinoa.</title>
        <authorList>
            <person name="Jarvis D.E."/>
            <person name="Ho Y.S."/>
            <person name="Lightfoot D.J."/>
            <person name="Schmoeckel S.M."/>
            <person name="Li B."/>
            <person name="Borm T.J.A."/>
            <person name="Ohyanagi H."/>
            <person name="Mineta K."/>
            <person name="Michell C.T."/>
            <person name="Saber N."/>
            <person name="Kharbatia N.M."/>
            <person name="Rupper R.R."/>
            <person name="Sharp A.R."/>
            <person name="Dally N."/>
            <person name="Boughton B.A."/>
            <person name="Woo Y.H."/>
            <person name="Gao G."/>
            <person name="Schijlen E.G.W.M."/>
            <person name="Guo X."/>
            <person name="Momin A.A."/>
            <person name="Negrao S."/>
            <person name="Al-Babili S."/>
            <person name="Gehring C."/>
            <person name="Roessner U."/>
            <person name="Jung C."/>
            <person name="Murphy K."/>
            <person name="Arold S.T."/>
            <person name="Gojobori T."/>
            <person name="van der Linden C.G."/>
            <person name="van Loo E.N."/>
            <person name="Jellen E.N."/>
            <person name="Maughan P.J."/>
            <person name="Tester M."/>
        </authorList>
    </citation>
    <scope>NUCLEOTIDE SEQUENCE [LARGE SCALE GENOMIC DNA]</scope>
    <source>
        <strain evidence="3">cv. PI 614886</strain>
    </source>
</reference>
<evidence type="ECO:0000313" key="4">
    <source>
        <dbReference type="Proteomes" id="UP000596660"/>
    </source>
</evidence>
<dbReference type="InterPro" id="IPR017451">
    <property type="entry name" value="F-box-assoc_interact_dom"/>
</dbReference>
<dbReference type="PANTHER" id="PTHR31672:SF11">
    <property type="entry name" value="F-BOX PROTEIN CPR1-LIKE ISOFORM X2"/>
    <property type="match status" value="1"/>
</dbReference>
<dbReference type="Pfam" id="PF08268">
    <property type="entry name" value="FBA_3"/>
    <property type="match status" value="1"/>
</dbReference>
<feature type="region of interest" description="Disordered" evidence="1">
    <location>
        <begin position="380"/>
        <end position="411"/>
    </location>
</feature>
<dbReference type="InterPro" id="IPR013187">
    <property type="entry name" value="F-box-assoc_dom_typ3"/>
</dbReference>
<dbReference type="Pfam" id="PF00646">
    <property type="entry name" value="F-box"/>
    <property type="match status" value="1"/>
</dbReference>
<evidence type="ECO:0000256" key="1">
    <source>
        <dbReference type="SAM" id="MobiDB-lite"/>
    </source>
</evidence>
<proteinExistence type="predicted"/>
<sequence>MRTKRNSLIGERYCGTEKRQMSLIKTVQERAAKLQTCLAPSLPNDLIFQIFLKLPVKSVLRFTCVCKAWYKLIHCAEFVSAYNSLAQNTPVILRKIYGERSNTFHAEAQLNLSKNFSLFPCSLGCRRQSKFIYFLEIKNEKGELLDLNMSCYGSVVSSCNGLVLIISKHEALGRYRNSSLDQPLVDSKENPGQLIVMNPMTRKLIGFPLGTLPFKLHDESYGLVFSHSKRVYKVVHLFKDKSGCISCEILSLQTRSWKAVDGPVGVIFRNFGQAPIPTVGALHWLLGPFGYDYIISMKADDENFFITDLPKTMDKYDRLVAMDGSLSFVNGLDKDHIELWILKGLEGTKWVKQHTILIDASLGLDYVVYGNLDYEEHVNVGDEGHGNEEIEGNEEHGNEDNEEHDNVDDEDDGEILNLDNEQHVNVGDENNEGFGFVDNEYYSLSCFALNTKEMVFKRRDKLFAYDFELEEFREIRMDHGKVLVHDTIIPHANNLATWEPLESMWIPSSCDSDEELGFPPVVVDLKMECFLGLGFEKL</sequence>
<dbReference type="PANTHER" id="PTHR31672">
    <property type="entry name" value="BNACNNG10540D PROTEIN"/>
    <property type="match status" value="1"/>
</dbReference>
<dbReference type="SMART" id="SM00256">
    <property type="entry name" value="FBOX"/>
    <property type="match status" value="1"/>
</dbReference>
<dbReference type="InterPro" id="IPR036047">
    <property type="entry name" value="F-box-like_dom_sf"/>
</dbReference>
<dbReference type="Gramene" id="AUR62004584-RA">
    <property type="protein sequence ID" value="AUR62004584-RA:cds"/>
    <property type="gene ID" value="AUR62004584"/>
</dbReference>
<keyword evidence="4" id="KW-1185">Reference proteome</keyword>
<protein>
    <recommendedName>
        <fullName evidence="2">F-box domain-containing protein</fullName>
    </recommendedName>
</protein>
<dbReference type="CDD" id="cd22157">
    <property type="entry name" value="F-box_AtFBW1-like"/>
    <property type="match status" value="1"/>
</dbReference>
<name>A0A803KZX4_CHEQI</name>
<dbReference type="Gene3D" id="1.20.1280.50">
    <property type="match status" value="1"/>
</dbReference>
<dbReference type="SUPFAM" id="SSF81383">
    <property type="entry name" value="F-box domain"/>
    <property type="match status" value="1"/>
</dbReference>
<dbReference type="InterPro" id="IPR001810">
    <property type="entry name" value="F-box_dom"/>
</dbReference>
<dbReference type="Proteomes" id="UP000596660">
    <property type="component" value="Unplaced"/>
</dbReference>
<feature type="compositionally biased region" description="Basic and acidic residues" evidence="1">
    <location>
        <begin position="380"/>
        <end position="399"/>
    </location>
</feature>
<feature type="domain" description="F-box" evidence="2">
    <location>
        <begin position="36"/>
        <end position="85"/>
    </location>
</feature>
<dbReference type="InterPro" id="IPR050796">
    <property type="entry name" value="SCF_F-box_component"/>
</dbReference>
<evidence type="ECO:0000313" key="3">
    <source>
        <dbReference type="EnsemblPlants" id="AUR62004584-RA:cds"/>
    </source>
</evidence>
<dbReference type="NCBIfam" id="TIGR01640">
    <property type="entry name" value="F_box_assoc_1"/>
    <property type="match status" value="1"/>
</dbReference>
<feature type="compositionally biased region" description="Acidic residues" evidence="1">
    <location>
        <begin position="400"/>
        <end position="411"/>
    </location>
</feature>
<organism evidence="3 4">
    <name type="scientific">Chenopodium quinoa</name>
    <name type="common">Quinoa</name>
    <dbReference type="NCBI Taxonomy" id="63459"/>
    <lineage>
        <taxon>Eukaryota</taxon>
        <taxon>Viridiplantae</taxon>
        <taxon>Streptophyta</taxon>
        <taxon>Embryophyta</taxon>
        <taxon>Tracheophyta</taxon>
        <taxon>Spermatophyta</taxon>
        <taxon>Magnoliopsida</taxon>
        <taxon>eudicotyledons</taxon>
        <taxon>Gunneridae</taxon>
        <taxon>Pentapetalae</taxon>
        <taxon>Caryophyllales</taxon>
        <taxon>Chenopodiaceae</taxon>
        <taxon>Chenopodioideae</taxon>
        <taxon>Atripliceae</taxon>
        <taxon>Chenopodium</taxon>
    </lineage>
</organism>
<dbReference type="EnsemblPlants" id="AUR62004584-RA">
    <property type="protein sequence ID" value="AUR62004584-RA:cds"/>
    <property type="gene ID" value="AUR62004584"/>
</dbReference>
<dbReference type="PROSITE" id="PS50181">
    <property type="entry name" value="FBOX"/>
    <property type="match status" value="1"/>
</dbReference>